<keyword evidence="3 6" id="KW-1133">Transmembrane helix</keyword>
<feature type="transmembrane region" description="Helical" evidence="6">
    <location>
        <begin position="701"/>
        <end position="722"/>
    </location>
</feature>
<dbReference type="InterPro" id="IPR049453">
    <property type="entry name" value="Memb_transporter_dom"/>
</dbReference>
<organism evidence="8">
    <name type="scientific">Corethron hystrix</name>
    <dbReference type="NCBI Taxonomy" id="216773"/>
    <lineage>
        <taxon>Eukaryota</taxon>
        <taxon>Sar</taxon>
        <taxon>Stramenopiles</taxon>
        <taxon>Ochrophyta</taxon>
        <taxon>Bacillariophyta</taxon>
        <taxon>Coscinodiscophyceae</taxon>
        <taxon>Corethrophycidae</taxon>
        <taxon>Corethrales</taxon>
        <taxon>Corethraceae</taxon>
        <taxon>Corethron</taxon>
    </lineage>
</organism>
<feature type="transmembrane region" description="Helical" evidence="6">
    <location>
        <begin position="106"/>
        <end position="124"/>
    </location>
</feature>
<feature type="region of interest" description="Disordered" evidence="5">
    <location>
        <begin position="860"/>
        <end position="883"/>
    </location>
</feature>
<name>A0A7S1FNT8_9STRA</name>
<feature type="compositionally biased region" description="Polar residues" evidence="5">
    <location>
        <begin position="860"/>
        <end position="876"/>
    </location>
</feature>
<keyword evidence="4 6" id="KW-0472">Membrane</keyword>
<evidence type="ECO:0000256" key="2">
    <source>
        <dbReference type="ARBA" id="ARBA00022692"/>
    </source>
</evidence>
<sequence length="938" mass="103212">MTTAPPQAAKSPPAWKTFLTSEHVEVTLRITFAMLICYSVSFVGAPVGLNANIQLLLPIIGPFVILLMPTLMFAYGGIILPMAVLFMMAYFFTTLLLMAAVSGGDAGFCGLMAVFLLWMSFLRWEKATGPGTSILIISVLFVSILVFPNYKVVQNGFDVVVKLGEGPDDPVASTLLPRNTIPEYLSNYFSQTIVDNLSGADAGEFLEIQSSTSDLSGLVVEHLGTIEDTNYATFHVPGGMWMVQAIWTATGVNNPLALFYNLFIFWGWLFFSLAIVYFIPPFRTLRFALSKGMIPSALNDASTLIELHSNQISKEKGDENGGDEDTTKKKGQLKGSLVRHTNVLFGGNLAKLTAFEPRLSTVGSSLPVCTWFRLKGVSDAALKCVLVAIGIEELVHENDGPELIELTKIHVEATKSLKSCALALQTGKTSFINEEGLEKDSSSDPFRMKVHTKAVVDSTKSYVMAMDGKTSENDSHSFFSKKTWMEVKLSMLPFYVVFTAYPLGMLNVVRMLCRKGYWSSLKVTQNGELNKLMWCIKYTAGFVILLVMSLYWDHYNENFHVSTTLPKESYGAVLSSLNSGWAMIAYCFATTQSTEGSVKKGILRGLGTVFGGFFGWLALLACEDSRFEAGFNPYGLVAWMTITTAGATFSATNRGFFARLGLSGDYSFGPIYFIITEIIVVMYCYLFFGPEGRNDVAINRIVANLVGIAVGILMAIVPPGVWGGDPSHCREIADKIEGNSSEYLDILLKSQGITDASELEKISKELLKKKDLDLAAGIRLHGLAKDVYDDASRFLAAPFLKTDGGLTLELALISRDVYVSSYLGVLAARIVSNPNFRRVALEDETVRSSIVSYKQMFQNRQSHESSPAKNTPQSLVSDLEGGDGDEMTEAKLLVELFLRLSKMIQQRVQSHHRALDQIKWGYTFSSKPKENDEVEAAM</sequence>
<proteinExistence type="predicted"/>
<evidence type="ECO:0000256" key="5">
    <source>
        <dbReference type="SAM" id="MobiDB-lite"/>
    </source>
</evidence>
<evidence type="ECO:0000256" key="1">
    <source>
        <dbReference type="ARBA" id="ARBA00004141"/>
    </source>
</evidence>
<feature type="transmembrane region" description="Helical" evidence="6">
    <location>
        <begin position="492"/>
        <end position="513"/>
    </location>
</feature>
<feature type="domain" description="Integral membrane bound transporter" evidence="7">
    <location>
        <begin position="574"/>
        <end position="714"/>
    </location>
</feature>
<comment type="subcellular location">
    <subcellularLocation>
        <location evidence="1">Membrane</location>
        <topology evidence="1">Multi-pass membrane protein</topology>
    </subcellularLocation>
</comment>
<dbReference type="Pfam" id="PF13515">
    <property type="entry name" value="FUSC_2"/>
    <property type="match status" value="1"/>
</dbReference>
<feature type="transmembrane region" description="Helical" evidence="6">
    <location>
        <begin position="534"/>
        <end position="552"/>
    </location>
</feature>
<dbReference type="EMBL" id="HBFR01007326">
    <property type="protein sequence ID" value="CAD8878092.1"/>
    <property type="molecule type" value="Transcribed_RNA"/>
</dbReference>
<evidence type="ECO:0000256" key="6">
    <source>
        <dbReference type="SAM" id="Phobius"/>
    </source>
</evidence>
<feature type="transmembrane region" description="Helical" evidence="6">
    <location>
        <begin position="601"/>
        <end position="621"/>
    </location>
</feature>
<reference evidence="8" key="1">
    <citation type="submission" date="2021-01" db="EMBL/GenBank/DDBJ databases">
        <authorList>
            <person name="Corre E."/>
            <person name="Pelletier E."/>
            <person name="Niang G."/>
            <person name="Scheremetjew M."/>
            <person name="Finn R."/>
            <person name="Kale V."/>
            <person name="Holt S."/>
            <person name="Cochrane G."/>
            <person name="Meng A."/>
            <person name="Brown T."/>
            <person name="Cohen L."/>
        </authorList>
    </citation>
    <scope>NUCLEOTIDE SEQUENCE</scope>
    <source>
        <strain evidence="8">308</strain>
    </source>
</reference>
<keyword evidence="2 6" id="KW-0812">Transmembrane</keyword>
<dbReference type="GO" id="GO:0016020">
    <property type="term" value="C:membrane"/>
    <property type="evidence" value="ECO:0007669"/>
    <property type="project" value="UniProtKB-SubCell"/>
</dbReference>
<feature type="transmembrane region" description="Helical" evidence="6">
    <location>
        <begin position="258"/>
        <end position="279"/>
    </location>
</feature>
<feature type="transmembrane region" description="Helical" evidence="6">
    <location>
        <begin position="78"/>
        <end position="99"/>
    </location>
</feature>
<gene>
    <name evidence="8" type="ORF">CHYS00102_LOCUS5276</name>
</gene>
<evidence type="ECO:0000256" key="4">
    <source>
        <dbReference type="ARBA" id="ARBA00023136"/>
    </source>
</evidence>
<evidence type="ECO:0000256" key="3">
    <source>
        <dbReference type="ARBA" id="ARBA00022989"/>
    </source>
</evidence>
<protein>
    <recommendedName>
        <fullName evidence="7">Integral membrane bound transporter domain-containing protein</fullName>
    </recommendedName>
</protein>
<evidence type="ECO:0000259" key="7">
    <source>
        <dbReference type="Pfam" id="PF13515"/>
    </source>
</evidence>
<feature type="transmembrane region" description="Helical" evidence="6">
    <location>
        <begin position="130"/>
        <end position="147"/>
    </location>
</feature>
<feature type="transmembrane region" description="Helical" evidence="6">
    <location>
        <begin position="671"/>
        <end position="689"/>
    </location>
</feature>
<dbReference type="AlphaFoldDB" id="A0A7S1FNT8"/>
<accession>A0A7S1FNT8</accession>
<evidence type="ECO:0000313" key="8">
    <source>
        <dbReference type="EMBL" id="CAD8878092.1"/>
    </source>
</evidence>